<sequence>MLKLSFLLTLPASSASMRADEPCDHGYSQDAGDSGRRECILLLGHFKATDAALLLLARTFTAPNISFPIFCKAYPVPKGAWRADSRPSDQYISCARGEMAGGSTMKSHWLAKGLNLTLRMKNCCVYL</sequence>
<organism evidence="2 3">
    <name type="scientific">Pseudocercospora fijiensis (strain CIRAD86)</name>
    <name type="common">Black leaf streak disease fungus</name>
    <name type="synonym">Mycosphaerella fijiensis</name>
    <dbReference type="NCBI Taxonomy" id="383855"/>
    <lineage>
        <taxon>Eukaryota</taxon>
        <taxon>Fungi</taxon>
        <taxon>Dikarya</taxon>
        <taxon>Ascomycota</taxon>
        <taxon>Pezizomycotina</taxon>
        <taxon>Dothideomycetes</taxon>
        <taxon>Dothideomycetidae</taxon>
        <taxon>Mycosphaerellales</taxon>
        <taxon>Mycosphaerellaceae</taxon>
        <taxon>Pseudocercospora</taxon>
    </lineage>
</organism>
<protein>
    <recommendedName>
        <fullName evidence="4">Secreted protein</fullName>
    </recommendedName>
</protein>
<keyword evidence="3" id="KW-1185">Reference proteome</keyword>
<accession>M2YS82</accession>
<dbReference type="OrthoDB" id="10516597at2759"/>
<dbReference type="EMBL" id="KB446561">
    <property type="protein sequence ID" value="EME80595.1"/>
    <property type="molecule type" value="Genomic_DNA"/>
</dbReference>
<name>M2YS82_PSEFD</name>
<keyword evidence="1" id="KW-0732">Signal</keyword>
<feature type="signal peptide" evidence="1">
    <location>
        <begin position="1"/>
        <end position="19"/>
    </location>
</feature>
<dbReference type="AlphaFoldDB" id="M2YS82"/>
<dbReference type="GeneID" id="19337605"/>
<evidence type="ECO:0008006" key="4">
    <source>
        <dbReference type="Google" id="ProtNLM"/>
    </source>
</evidence>
<evidence type="ECO:0000313" key="3">
    <source>
        <dbReference type="Proteomes" id="UP000016932"/>
    </source>
</evidence>
<gene>
    <name evidence="2" type="ORF">MYCFIDRAFT_212083</name>
</gene>
<reference evidence="2 3" key="1">
    <citation type="journal article" date="2012" name="PLoS Pathog.">
        <title>Diverse lifestyles and strategies of plant pathogenesis encoded in the genomes of eighteen Dothideomycetes fungi.</title>
        <authorList>
            <person name="Ohm R.A."/>
            <person name="Feau N."/>
            <person name="Henrissat B."/>
            <person name="Schoch C.L."/>
            <person name="Horwitz B.A."/>
            <person name="Barry K.W."/>
            <person name="Condon B.J."/>
            <person name="Copeland A.C."/>
            <person name="Dhillon B."/>
            <person name="Glaser F."/>
            <person name="Hesse C.N."/>
            <person name="Kosti I."/>
            <person name="LaButti K."/>
            <person name="Lindquist E.A."/>
            <person name="Lucas S."/>
            <person name="Salamov A.A."/>
            <person name="Bradshaw R.E."/>
            <person name="Ciuffetti L."/>
            <person name="Hamelin R.C."/>
            <person name="Kema G.H.J."/>
            <person name="Lawrence C."/>
            <person name="Scott J.A."/>
            <person name="Spatafora J.W."/>
            <person name="Turgeon B.G."/>
            <person name="de Wit P.J.G.M."/>
            <person name="Zhong S."/>
            <person name="Goodwin S.B."/>
            <person name="Grigoriev I.V."/>
        </authorList>
    </citation>
    <scope>NUCLEOTIDE SEQUENCE [LARGE SCALE GENOMIC DNA]</scope>
    <source>
        <strain evidence="2 3">CIRAD86</strain>
    </source>
</reference>
<proteinExistence type="predicted"/>
<feature type="non-terminal residue" evidence="2">
    <location>
        <position position="127"/>
    </location>
</feature>
<dbReference type="VEuPathDB" id="FungiDB:MYCFIDRAFT_212083"/>
<feature type="chain" id="PRO_5004030185" description="Secreted protein" evidence="1">
    <location>
        <begin position="20"/>
        <end position="127"/>
    </location>
</feature>
<dbReference type="Proteomes" id="UP000016932">
    <property type="component" value="Unassembled WGS sequence"/>
</dbReference>
<dbReference type="HOGENOM" id="CLU_1975837_0_0_1"/>
<dbReference type="RefSeq" id="XP_007929483.1">
    <property type="nucleotide sequence ID" value="XM_007931292.1"/>
</dbReference>
<evidence type="ECO:0000256" key="1">
    <source>
        <dbReference type="SAM" id="SignalP"/>
    </source>
</evidence>
<dbReference type="KEGG" id="pfj:MYCFIDRAFT_212083"/>
<evidence type="ECO:0000313" key="2">
    <source>
        <dbReference type="EMBL" id="EME80595.1"/>
    </source>
</evidence>